<dbReference type="Proteomes" id="UP000693970">
    <property type="component" value="Unassembled WGS sequence"/>
</dbReference>
<evidence type="ECO:0000313" key="2">
    <source>
        <dbReference type="Proteomes" id="UP000693970"/>
    </source>
</evidence>
<dbReference type="EMBL" id="JAGRRH010000100">
    <property type="protein sequence ID" value="KAG7336950.1"/>
    <property type="molecule type" value="Genomic_DNA"/>
</dbReference>
<proteinExistence type="predicted"/>
<comment type="caution">
    <text evidence="1">The sequence shown here is derived from an EMBL/GenBank/DDBJ whole genome shotgun (WGS) entry which is preliminary data.</text>
</comment>
<reference evidence="1" key="2">
    <citation type="submission" date="2021-04" db="EMBL/GenBank/DDBJ databases">
        <authorList>
            <person name="Podell S."/>
        </authorList>
    </citation>
    <scope>NUCLEOTIDE SEQUENCE</scope>
    <source>
        <strain evidence="1">Hildebrandi</strain>
    </source>
</reference>
<protein>
    <submittedName>
        <fullName evidence="1">Uncharacterized protein</fullName>
    </submittedName>
</protein>
<gene>
    <name evidence="1" type="ORF">IV203_017723</name>
</gene>
<accession>A0A9K3K4S7</accession>
<reference evidence="1" key="1">
    <citation type="journal article" date="2021" name="Sci. Rep.">
        <title>Diploid genomic architecture of Nitzschia inconspicua, an elite biomass production diatom.</title>
        <authorList>
            <person name="Oliver A."/>
            <person name="Podell S."/>
            <person name="Pinowska A."/>
            <person name="Traller J.C."/>
            <person name="Smith S.R."/>
            <person name="McClure R."/>
            <person name="Beliaev A."/>
            <person name="Bohutskyi P."/>
            <person name="Hill E.A."/>
            <person name="Rabines A."/>
            <person name="Zheng H."/>
            <person name="Allen L.Z."/>
            <person name="Kuo A."/>
            <person name="Grigoriev I.V."/>
            <person name="Allen A.E."/>
            <person name="Hazlebeck D."/>
            <person name="Allen E.E."/>
        </authorList>
    </citation>
    <scope>NUCLEOTIDE SEQUENCE</scope>
    <source>
        <strain evidence="1">Hildebrandi</strain>
    </source>
</reference>
<sequence length="86" mass="9550">MKNYPAIAGSSSCISGGGVCHYLCTRLLIEFLNQDAVPKSWKGRCLAGLPLRTMTSTTTVQTPVREILTRYEVEEDKSTLRKSLTR</sequence>
<organism evidence="1 2">
    <name type="scientific">Nitzschia inconspicua</name>
    <dbReference type="NCBI Taxonomy" id="303405"/>
    <lineage>
        <taxon>Eukaryota</taxon>
        <taxon>Sar</taxon>
        <taxon>Stramenopiles</taxon>
        <taxon>Ochrophyta</taxon>
        <taxon>Bacillariophyta</taxon>
        <taxon>Bacillariophyceae</taxon>
        <taxon>Bacillariophycidae</taxon>
        <taxon>Bacillariales</taxon>
        <taxon>Bacillariaceae</taxon>
        <taxon>Nitzschia</taxon>
    </lineage>
</organism>
<dbReference type="AlphaFoldDB" id="A0A9K3K4S7"/>
<evidence type="ECO:0000313" key="1">
    <source>
        <dbReference type="EMBL" id="KAG7336950.1"/>
    </source>
</evidence>
<keyword evidence="2" id="KW-1185">Reference proteome</keyword>
<name>A0A9K3K4S7_9STRA</name>